<feature type="region of interest" description="Disordered" evidence="1">
    <location>
        <begin position="624"/>
        <end position="733"/>
    </location>
</feature>
<feature type="compositionally biased region" description="Acidic residues" evidence="1">
    <location>
        <begin position="232"/>
        <end position="243"/>
    </location>
</feature>
<gene>
    <name evidence="3" type="ORF">Tco_0973871</name>
</gene>
<reference evidence="3" key="2">
    <citation type="submission" date="2022-01" db="EMBL/GenBank/DDBJ databases">
        <authorList>
            <person name="Yamashiro T."/>
            <person name="Shiraishi A."/>
            <person name="Satake H."/>
            <person name="Nakayama K."/>
        </authorList>
    </citation>
    <scope>NUCLEOTIDE SEQUENCE</scope>
</reference>
<evidence type="ECO:0000256" key="2">
    <source>
        <dbReference type="SAM" id="SignalP"/>
    </source>
</evidence>
<evidence type="ECO:0000313" key="3">
    <source>
        <dbReference type="EMBL" id="GJT47714.1"/>
    </source>
</evidence>
<feature type="signal peptide" evidence="2">
    <location>
        <begin position="1"/>
        <end position="15"/>
    </location>
</feature>
<keyword evidence="4" id="KW-1185">Reference proteome</keyword>
<name>A0ABQ5E9Z1_9ASTR</name>
<reference evidence="3" key="1">
    <citation type="journal article" date="2022" name="Int. J. Mol. Sci.">
        <title>Draft Genome of Tanacetum Coccineum: Genomic Comparison of Closely Related Tanacetum-Family Plants.</title>
        <authorList>
            <person name="Yamashiro T."/>
            <person name="Shiraishi A."/>
            <person name="Nakayama K."/>
            <person name="Satake H."/>
        </authorList>
    </citation>
    <scope>NUCLEOTIDE SEQUENCE</scope>
</reference>
<keyword evidence="2" id="KW-0732">Signal</keyword>
<sequence>MLLLSLHATLYFSSLQMFQKFTCINYGIQFTSMTLSIDSKWTKGRDLNSIWKSSKISLRSALEYRDKTLMHFLLMHQPWRTFAALINRSLSGKTTGATPPKKARKFKKPTSPQLTIVLETPEMPLSKKKKKVDIARGKGIELQSEVALTEDAQYKEVRRKSIKDFHKTHPSGSGTVTKTAQSVAKIKPSVTNEGTGVKPGVPDVTDEESSESEAESWGNDEDDRNNKHDSSAEDSDQENDSDDDKTQLDNKKEPDSEHETNENESGSESDQDENEEDIGDDKEEVNGKSVKTPSNDSDDEDETMITDKGEGDKYEEMDYTTSQLYDDVDIRLNEPVDTNKGFIQEEGTNAEITNVQQGNENPKISQVIEDAHVTLSIISQKTEVLVTSSSYSSDLASKFLKFLDILNTDVEIVSLMDVHVHHEVPNQQTPTLLTVHVSAITDSSLVYPTVIPQSLPSFTPPPQQSTSIPPPITEATNPQYTLPNFASVFQFNNRVTALEKEVAELKKDPLYTQVIALVDDHLDVRLGATRDEFMNHLSASITARITEQAVLAKESSQPQSSYETVATLTEFELKKILINKMDNSESYLAAPEHGEFYEGLIKSYDLDKTILSTYGKVYLLKRSRKDKDKDEDPSAGSDIALKKRKTSKDAKPTKGLKAKESQSSSSKGIKSQPKSSRKYVQLEEPKFKVADSDIPQDQEGNLGNDDDEPMKETVSKRGWFTKPTQPQEPTDLD</sequence>
<comment type="caution">
    <text evidence="3">The sequence shown here is derived from an EMBL/GenBank/DDBJ whole genome shotgun (WGS) entry which is preliminary data.</text>
</comment>
<proteinExistence type="predicted"/>
<feature type="compositionally biased region" description="Low complexity" evidence="1">
    <location>
        <begin position="661"/>
        <end position="674"/>
    </location>
</feature>
<feature type="compositionally biased region" description="Basic and acidic residues" evidence="1">
    <location>
        <begin position="305"/>
        <end position="316"/>
    </location>
</feature>
<feature type="chain" id="PRO_5045119414" evidence="2">
    <location>
        <begin position="16"/>
        <end position="733"/>
    </location>
</feature>
<feature type="compositionally biased region" description="Polar residues" evidence="1">
    <location>
        <begin position="722"/>
        <end position="733"/>
    </location>
</feature>
<organism evidence="3 4">
    <name type="scientific">Tanacetum coccineum</name>
    <dbReference type="NCBI Taxonomy" id="301880"/>
    <lineage>
        <taxon>Eukaryota</taxon>
        <taxon>Viridiplantae</taxon>
        <taxon>Streptophyta</taxon>
        <taxon>Embryophyta</taxon>
        <taxon>Tracheophyta</taxon>
        <taxon>Spermatophyta</taxon>
        <taxon>Magnoliopsida</taxon>
        <taxon>eudicotyledons</taxon>
        <taxon>Gunneridae</taxon>
        <taxon>Pentapetalae</taxon>
        <taxon>asterids</taxon>
        <taxon>campanulids</taxon>
        <taxon>Asterales</taxon>
        <taxon>Asteraceae</taxon>
        <taxon>Asteroideae</taxon>
        <taxon>Anthemideae</taxon>
        <taxon>Anthemidinae</taxon>
        <taxon>Tanacetum</taxon>
    </lineage>
</organism>
<feature type="region of interest" description="Disordered" evidence="1">
    <location>
        <begin position="163"/>
        <end position="316"/>
    </location>
</feature>
<protein>
    <submittedName>
        <fullName evidence="3">Uncharacterized protein</fullName>
    </submittedName>
</protein>
<dbReference type="Proteomes" id="UP001151760">
    <property type="component" value="Unassembled WGS sequence"/>
</dbReference>
<feature type="compositionally biased region" description="Basic and acidic residues" evidence="1">
    <location>
        <begin position="244"/>
        <end position="261"/>
    </location>
</feature>
<dbReference type="EMBL" id="BQNB010016092">
    <property type="protein sequence ID" value="GJT47714.1"/>
    <property type="molecule type" value="Genomic_DNA"/>
</dbReference>
<evidence type="ECO:0000313" key="4">
    <source>
        <dbReference type="Proteomes" id="UP001151760"/>
    </source>
</evidence>
<feature type="compositionally biased region" description="Acidic residues" evidence="1">
    <location>
        <begin position="265"/>
        <end position="283"/>
    </location>
</feature>
<accession>A0ABQ5E9Z1</accession>
<evidence type="ECO:0000256" key="1">
    <source>
        <dbReference type="SAM" id="MobiDB-lite"/>
    </source>
</evidence>
<feature type="compositionally biased region" description="Basic and acidic residues" evidence="1">
    <location>
        <begin position="647"/>
        <end position="660"/>
    </location>
</feature>
<feature type="compositionally biased region" description="Acidic residues" evidence="1">
    <location>
        <begin position="204"/>
        <end position="223"/>
    </location>
</feature>
<feature type="compositionally biased region" description="Basic and acidic residues" evidence="1">
    <location>
        <begin position="680"/>
        <end position="691"/>
    </location>
</feature>
<feature type="compositionally biased region" description="Polar residues" evidence="1">
    <location>
        <begin position="170"/>
        <end position="182"/>
    </location>
</feature>